<dbReference type="AlphaFoldDB" id="A0A1U7D364"/>
<organism evidence="2 3">
    <name type="scientific">Salipiger profundus</name>
    <dbReference type="NCBI Taxonomy" id="1229727"/>
    <lineage>
        <taxon>Bacteria</taxon>
        <taxon>Pseudomonadati</taxon>
        <taxon>Pseudomonadota</taxon>
        <taxon>Alphaproteobacteria</taxon>
        <taxon>Rhodobacterales</taxon>
        <taxon>Roseobacteraceae</taxon>
        <taxon>Salipiger</taxon>
    </lineage>
</organism>
<dbReference type="STRING" id="1229727.Ga0080559_TMP1720"/>
<dbReference type="EMBL" id="CP014796">
    <property type="protein sequence ID" value="APX22516.1"/>
    <property type="molecule type" value="Genomic_DNA"/>
</dbReference>
<feature type="compositionally biased region" description="Low complexity" evidence="1">
    <location>
        <begin position="1"/>
        <end position="14"/>
    </location>
</feature>
<evidence type="ECO:0000256" key="1">
    <source>
        <dbReference type="SAM" id="MobiDB-lite"/>
    </source>
</evidence>
<proteinExistence type="predicted"/>
<reference evidence="2 3" key="1">
    <citation type="submission" date="2016-03" db="EMBL/GenBank/DDBJ databases">
        <title>Deep-sea bacteria in the southern Pacific.</title>
        <authorList>
            <person name="Tang K."/>
        </authorList>
    </citation>
    <scope>NUCLEOTIDE SEQUENCE [LARGE SCALE GENOMIC DNA]</scope>
    <source>
        <strain evidence="2 3">JLT2016</strain>
    </source>
</reference>
<evidence type="ECO:0000313" key="3">
    <source>
        <dbReference type="Proteomes" id="UP000186559"/>
    </source>
</evidence>
<accession>A0A1U7D364</accession>
<protein>
    <submittedName>
        <fullName evidence="2">Uncharacterized protein</fullName>
    </submittedName>
</protein>
<dbReference type="KEGG" id="tpro:Ga0080559_TMP1720"/>
<gene>
    <name evidence="2" type="ORF">Ga0080559_TMP1720</name>
</gene>
<dbReference type="Proteomes" id="UP000186559">
    <property type="component" value="Chromosome"/>
</dbReference>
<sequence length="54" mass="5871">MPRPSSPRARTRPPSTTPPPAGKKFVRTFLRHPPSVEDFSDEKSLPRLSGSAAA</sequence>
<evidence type="ECO:0000313" key="2">
    <source>
        <dbReference type="EMBL" id="APX22516.1"/>
    </source>
</evidence>
<keyword evidence="3" id="KW-1185">Reference proteome</keyword>
<feature type="region of interest" description="Disordered" evidence="1">
    <location>
        <begin position="1"/>
        <end position="54"/>
    </location>
</feature>
<name>A0A1U7D364_9RHOB</name>